<reference evidence="1" key="1">
    <citation type="submission" date="2020-03" db="EMBL/GenBank/DDBJ databases">
        <authorList>
            <person name="Weist P."/>
        </authorList>
    </citation>
    <scope>NUCLEOTIDE SEQUENCE</scope>
</reference>
<gene>
    <name evidence="1" type="ORF">PLEPLA_LOCUS3182</name>
</gene>
<comment type="caution">
    <text evidence="1">The sequence shown here is derived from an EMBL/GenBank/DDBJ whole genome shotgun (WGS) entry which is preliminary data.</text>
</comment>
<dbReference type="AlphaFoldDB" id="A0A9N7TN28"/>
<keyword evidence="2" id="KW-1185">Reference proteome</keyword>
<protein>
    <submittedName>
        <fullName evidence="1">Uncharacterized protein</fullName>
    </submittedName>
</protein>
<organism evidence="1 2">
    <name type="scientific">Pleuronectes platessa</name>
    <name type="common">European plaice</name>
    <dbReference type="NCBI Taxonomy" id="8262"/>
    <lineage>
        <taxon>Eukaryota</taxon>
        <taxon>Metazoa</taxon>
        <taxon>Chordata</taxon>
        <taxon>Craniata</taxon>
        <taxon>Vertebrata</taxon>
        <taxon>Euteleostomi</taxon>
        <taxon>Actinopterygii</taxon>
        <taxon>Neopterygii</taxon>
        <taxon>Teleostei</taxon>
        <taxon>Neoteleostei</taxon>
        <taxon>Acanthomorphata</taxon>
        <taxon>Carangaria</taxon>
        <taxon>Pleuronectiformes</taxon>
        <taxon>Pleuronectoidei</taxon>
        <taxon>Pleuronectidae</taxon>
        <taxon>Pleuronectes</taxon>
    </lineage>
</organism>
<proteinExistence type="predicted"/>
<dbReference type="EMBL" id="CADEAL010000158">
    <property type="protein sequence ID" value="CAB1415466.1"/>
    <property type="molecule type" value="Genomic_DNA"/>
</dbReference>
<dbReference type="Proteomes" id="UP001153269">
    <property type="component" value="Unassembled WGS sequence"/>
</dbReference>
<sequence>MNNGAKQTVSWKIEFLRDRAGPGDQIQFRHDQMSGTLLNLDLPEDVGFLFTRCSNCPRCCGSSSWGRSSNQPSQVTSAGLHHRLRFDSTPPQDAEQKKFLTQEGNQRVSCYFVYNCMDFVDPVPRRAWSLNQDKALSLEKLLLGTGRRTQFIPADCSRRHTPPPHTAEGKLWPPPLSLHFEPDLDSGNPTSGFSHSVNI</sequence>
<evidence type="ECO:0000313" key="1">
    <source>
        <dbReference type="EMBL" id="CAB1415466.1"/>
    </source>
</evidence>
<accession>A0A9N7TN28</accession>
<evidence type="ECO:0000313" key="2">
    <source>
        <dbReference type="Proteomes" id="UP001153269"/>
    </source>
</evidence>
<name>A0A9N7TN28_PLEPL</name>